<feature type="transmembrane region" description="Helical" evidence="9">
    <location>
        <begin position="85"/>
        <end position="104"/>
    </location>
</feature>
<keyword evidence="2 9" id="KW-0813">Transport</keyword>
<evidence type="ECO:0000256" key="4">
    <source>
        <dbReference type="ARBA" id="ARBA00022519"/>
    </source>
</evidence>
<dbReference type="EMBL" id="QRBB01000002">
    <property type="protein sequence ID" value="RDS75677.1"/>
    <property type="molecule type" value="Genomic_DNA"/>
</dbReference>
<dbReference type="InterPro" id="IPR007387">
    <property type="entry name" value="TRAP_DctQ"/>
</dbReference>
<keyword evidence="3" id="KW-1003">Cell membrane</keyword>
<evidence type="ECO:0000313" key="11">
    <source>
        <dbReference type="EMBL" id="RDS75677.1"/>
    </source>
</evidence>
<dbReference type="PANTHER" id="PTHR35011:SF11">
    <property type="entry name" value="TRAP TRANSPORTER SMALL PERMEASE PROTEIN"/>
    <property type="match status" value="1"/>
</dbReference>
<evidence type="ECO:0000259" key="10">
    <source>
        <dbReference type="Pfam" id="PF04290"/>
    </source>
</evidence>
<dbReference type="GO" id="GO:0015740">
    <property type="term" value="P:C4-dicarboxylate transport"/>
    <property type="evidence" value="ECO:0007669"/>
    <property type="project" value="TreeGrafter"/>
</dbReference>
<feature type="domain" description="Tripartite ATP-independent periplasmic transporters DctQ component" evidence="10">
    <location>
        <begin position="22"/>
        <end position="146"/>
    </location>
</feature>
<keyword evidence="5 9" id="KW-0812">Transmembrane</keyword>
<comment type="function">
    <text evidence="9">Part of the tripartite ATP-independent periplasmic (TRAP) transport system.</text>
</comment>
<evidence type="ECO:0000313" key="12">
    <source>
        <dbReference type="Proteomes" id="UP000254101"/>
    </source>
</evidence>
<evidence type="ECO:0000256" key="3">
    <source>
        <dbReference type="ARBA" id="ARBA00022475"/>
    </source>
</evidence>
<comment type="subcellular location">
    <subcellularLocation>
        <location evidence="1 9">Cell inner membrane</location>
        <topology evidence="1 9">Multi-pass membrane protein</topology>
    </subcellularLocation>
</comment>
<comment type="caution">
    <text evidence="11">The sequence shown here is derived from an EMBL/GenBank/DDBJ whole genome shotgun (WGS) entry which is preliminary data.</text>
</comment>
<evidence type="ECO:0000256" key="2">
    <source>
        <dbReference type="ARBA" id="ARBA00022448"/>
    </source>
</evidence>
<organism evidence="11 12">
    <name type="scientific">Alteriqipengyuania lutimaris</name>
    <dbReference type="NCBI Taxonomy" id="1538146"/>
    <lineage>
        <taxon>Bacteria</taxon>
        <taxon>Pseudomonadati</taxon>
        <taxon>Pseudomonadota</taxon>
        <taxon>Alphaproteobacteria</taxon>
        <taxon>Sphingomonadales</taxon>
        <taxon>Erythrobacteraceae</taxon>
        <taxon>Alteriqipengyuania</taxon>
    </lineage>
</organism>
<name>A0A395LHH9_9SPHN</name>
<gene>
    <name evidence="11" type="ORF">DL238_13280</name>
</gene>
<dbReference type="Pfam" id="PF04290">
    <property type="entry name" value="DctQ"/>
    <property type="match status" value="1"/>
</dbReference>
<reference evidence="11 12" key="1">
    <citation type="submission" date="2018-07" db="EMBL/GenBank/DDBJ databases">
        <title>Erythrobacter nanhaiensis sp. nov., a novel member of the genus Erythrobacter isolated from the South China Sea.</title>
        <authorList>
            <person name="Chen X."/>
            <person name="Liu J."/>
        </authorList>
    </citation>
    <scope>NUCLEOTIDE SEQUENCE [LARGE SCALE GENOMIC DNA]</scope>
    <source>
        <strain evidence="11 12">S-5</strain>
    </source>
</reference>
<feature type="transmembrane region" description="Helical" evidence="9">
    <location>
        <begin position="12"/>
        <end position="31"/>
    </location>
</feature>
<keyword evidence="7 9" id="KW-0472">Membrane</keyword>
<evidence type="ECO:0000256" key="5">
    <source>
        <dbReference type="ARBA" id="ARBA00022692"/>
    </source>
</evidence>
<feature type="transmembrane region" description="Helical" evidence="9">
    <location>
        <begin position="124"/>
        <end position="142"/>
    </location>
</feature>
<evidence type="ECO:0000256" key="1">
    <source>
        <dbReference type="ARBA" id="ARBA00004429"/>
    </source>
</evidence>
<dbReference type="AlphaFoldDB" id="A0A395LHH9"/>
<dbReference type="GO" id="GO:0022857">
    <property type="term" value="F:transmembrane transporter activity"/>
    <property type="evidence" value="ECO:0007669"/>
    <property type="project" value="UniProtKB-UniRule"/>
</dbReference>
<dbReference type="InterPro" id="IPR055348">
    <property type="entry name" value="DctQ"/>
</dbReference>
<evidence type="ECO:0000256" key="7">
    <source>
        <dbReference type="ARBA" id="ARBA00023136"/>
    </source>
</evidence>
<proteinExistence type="inferred from homology"/>
<keyword evidence="6 9" id="KW-1133">Transmembrane helix</keyword>
<evidence type="ECO:0000256" key="9">
    <source>
        <dbReference type="RuleBase" id="RU369079"/>
    </source>
</evidence>
<protein>
    <recommendedName>
        <fullName evidence="9">TRAP transporter small permease protein</fullName>
    </recommendedName>
</protein>
<evidence type="ECO:0000256" key="8">
    <source>
        <dbReference type="ARBA" id="ARBA00038436"/>
    </source>
</evidence>
<keyword evidence="12" id="KW-1185">Reference proteome</keyword>
<comment type="subunit">
    <text evidence="9">The complex comprises the extracytoplasmic solute receptor protein and the two transmembrane proteins.</text>
</comment>
<feature type="transmembrane region" description="Helical" evidence="9">
    <location>
        <begin position="51"/>
        <end position="73"/>
    </location>
</feature>
<evidence type="ECO:0000256" key="6">
    <source>
        <dbReference type="ARBA" id="ARBA00022989"/>
    </source>
</evidence>
<sequence>MIMAAAISRLLIGFGSVGLIAMTAIIGWQVFGRFVLNSSPSWTEQASLILMIWYVMFAAAAGVYEGFHIRIALLEEKFGERARPLLRFVAMVIAVIGLVLLVYGAQLCWAVRANVVPSLGISRAVAYVPLPVSGALMALFALPQMLTGRHPGDDSREMKPE</sequence>
<keyword evidence="4 9" id="KW-0997">Cell inner membrane</keyword>
<dbReference type="OrthoDB" id="4964541at2"/>
<dbReference type="GO" id="GO:0005886">
    <property type="term" value="C:plasma membrane"/>
    <property type="evidence" value="ECO:0007669"/>
    <property type="project" value="UniProtKB-SubCell"/>
</dbReference>
<dbReference type="Proteomes" id="UP000254101">
    <property type="component" value="Unassembled WGS sequence"/>
</dbReference>
<dbReference type="PANTHER" id="PTHR35011">
    <property type="entry name" value="2,3-DIKETO-L-GULONATE TRAP TRANSPORTER SMALL PERMEASE PROTEIN YIAM"/>
    <property type="match status" value="1"/>
</dbReference>
<accession>A0A395LHH9</accession>
<comment type="similarity">
    <text evidence="8 9">Belongs to the TRAP transporter small permease family.</text>
</comment>